<dbReference type="PANTHER" id="PTHR30576:SF20">
    <property type="entry name" value="QUINOVOSAMINEPHOSPHOTRANSFERAE-RELATED"/>
    <property type="match status" value="1"/>
</dbReference>
<dbReference type="AlphaFoldDB" id="V6SS79"/>
<keyword evidence="3" id="KW-0808">Transferase</keyword>
<dbReference type="PANTHER" id="PTHR30576">
    <property type="entry name" value="COLANIC BIOSYNTHESIS UDP-GLUCOSE LIPID CARRIER TRANSFERASE"/>
    <property type="match status" value="1"/>
</dbReference>
<evidence type="ECO:0000313" key="4">
    <source>
        <dbReference type="Proteomes" id="UP000018004"/>
    </source>
</evidence>
<dbReference type="PATRIC" id="fig|1341181.4.peg.1942"/>
<dbReference type="eggNOG" id="COG2148">
    <property type="taxonomic scope" value="Bacteria"/>
</dbReference>
<evidence type="ECO:0000256" key="1">
    <source>
        <dbReference type="ARBA" id="ARBA00006464"/>
    </source>
</evidence>
<comment type="similarity">
    <text evidence="1">Belongs to the bacterial sugar transferase family.</text>
</comment>
<name>V6SS79_9FLAO</name>
<evidence type="ECO:0000313" key="3">
    <source>
        <dbReference type="EMBL" id="ESU27275.1"/>
    </source>
</evidence>
<comment type="caution">
    <text evidence="3">The sequence shown here is derived from an EMBL/GenBank/DDBJ whole genome shotgun (WGS) entry which is preliminary data.</text>
</comment>
<evidence type="ECO:0000259" key="2">
    <source>
        <dbReference type="Pfam" id="PF02397"/>
    </source>
</evidence>
<reference evidence="3 4" key="1">
    <citation type="submission" date="2013-08" db="EMBL/GenBank/DDBJ databases">
        <title>Flavobacterium limnosediminis JC2902 genome sequencing.</title>
        <authorList>
            <person name="Lee K."/>
            <person name="Yi H."/>
            <person name="Park S."/>
            <person name="Chun J."/>
        </authorList>
    </citation>
    <scope>NUCLEOTIDE SEQUENCE [LARGE SCALE GENOMIC DNA]</scope>
    <source>
        <strain evidence="3 4">JC2902</strain>
    </source>
</reference>
<dbReference type="EMBL" id="AVGG01000011">
    <property type="protein sequence ID" value="ESU27275.1"/>
    <property type="molecule type" value="Genomic_DNA"/>
</dbReference>
<dbReference type="InterPro" id="IPR003362">
    <property type="entry name" value="Bact_transf"/>
</dbReference>
<organism evidence="3 4">
    <name type="scientific">Flavobacterium limnosediminis JC2902</name>
    <dbReference type="NCBI Taxonomy" id="1341181"/>
    <lineage>
        <taxon>Bacteria</taxon>
        <taxon>Pseudomonadati</taxon>
        <taxon>Bacteroidota</taxon>
        <taxon>Flavobacteriia</taxon>
        <taxon>Flavobacteriales</taxon>
        <taxon>Flavobacteriaceae</taxon>
        <taxon>Flavobacterium</taxon>
    </lineage>
</organism>
<dbReference type="Pfam" id="PF02397">
    <property type="entry name" value="Bac_transf"/>
    <property type="match status" value="1"/>
</dbReference>
<dbReference type="STRING" id="1341181.FLJC2902T_19780"/>
<dbReference type="RefSeq" id="WP_023579577.1">
    <property type="nucleotide sequence ID" value="NZ_AVGG01000011.1"/>
</dbReference>
<dbReference type="OrthoDB" id="9808602at2"/>
<sequence length="187" mass="21469">MGKRLFDIVFSLIVLPLLCWLLFLGWILAVADTGTSGFFLQKRVGRYGKLFTIIKLRTVRKSKVGVTSISKTGAFLRNSKIDELPQLINVLIGQMSIVGPRPDLPGYYDTLEGENRKILELRPGLTSEASIKYCDEEQLLNRKEQPLQYNDEVIFPDKVVLNLHYYYNRSFLGDILIIIRTVLCKWI</sequence>
<keyword evidence="4" id="KW-1185">Reference proteome</keyword>
<protein>
    <submittedName>
        <fullName evidence="3">Sugar transferase</fullName>
    </submittedName>
</protein>
<gene>
    <name evidence="3" type="ORF">FLJC2902T_19780</name>
</gene>
<accession>V6SS79</accession>
<proteinExistence type="inferred from homology"/>
<dbReference type="GO" id="GO:0016780">
    <property type="term" value="F:phosphotransferase activity, for other substituted phosphate groups"/>
    <property type="evidence" value="ECO:0007669"/>
    <property type="project" value="TreeGrafter"/>
</dbReference>
<feature type="domain" description="Bacterial sugar transferase" evidence="2">
    <location>
        <begin position="3"/>
        <end position="183"/>
    </location>
</feature>
<dbReference type="Proteomes" id="UP000018004">
    <property type="component" value="Unassembled WGS sequence"/>
</dbReference>